<evidence type="ECO:0000313" key="6">
    <source>
        <dbReference type="Proteomes" id="UP001154282"/>
    </source>
</evidence>
<dbReference type="PANTHER" id="PTHR33076">
    <property type="entry name" value="NON-SPECIFIC LIPID-TRANSFER PROTEIN 2-RELATED"/>
    <property type="match status" value="1"/>
</dbReference>
<evidence type="ECO:0000256" key="1">
    <source>
        <dbReference type="ARBA" id="ARBA00009748"/>
    </source>
</evidence>
<dbReference type="Gene3D" id="1.10.110.10">
    <property type="entry name" value="Plant lipid-transfer and hydrophobic proteins"/>
    <property type="match status" value="1"/>
</dbReference>
<dbReference type="PRINTS" id="PR00382">
    <property type="entry name" value="LIPIDTRNSFER"/>
</dbReference>
<comment type="similarity">
    <text evidence="1">Belongs to the plant LTP family.</text>
</comment>
<keyword evidence="2" id="KW-1015">Disulfide bond</keyword>
<dbReference type="Pfam" id="PF00234">
    <property type="entry name" value="Tryp_alpha_amyl"/>
    <property type="match status" value="1"/>
</dbReference>
<comment type="caution">
    <text evidence="5">The sequence shown here is derived from an EMBL/GenBank/DDBJ whole genome shotgun (WGS) entry which is preliminary data.</text>
</comment>
<organism evidence="5 6">
    <name type="scientific">Linum tenue</name>
    <dbReference type="NCBI Taxonomy" id="586396"/>
    <lineage>
        <taxon>Eukaryota</taxon>
        <taxon>Viridiplantae</taxon>
        <taxon>Streptophyta</taxon>
        <taxon>Embryophyta</taxon>
        <taxon>Tracheophyta</taxon>
        <taxon>Spermatophyta</taxon>
        <taxon>Magnoliopsida</taxon>
        <taxon>eudicotyledons</taxon>
        <taxon>Gunneridae</taxon>
        <taxon>Pentapetalae</taxon>
        <taxon>rosids</taxon>
        <taxon>fabids</taxon>
        <taxon>Malpighiales</taxon>
        <taxon>Linaceae</taxon>
        <taxon>Linum</taxon>
    </lineage>
</organism>
<feature type="domain" description="Bifunctional inhibitor/plant lipid transfer protein/seed storage helical" evidence="4">
    <location>
        <begin position="24"/>
        <end position="103"/>
    </location>
</feature>
<feature type="signal peptide" evidence="3">
    <location>
        <begin position="1"/>
        <end position="17"/>
    </location>
</feature>
<dbReference type="EMBL" id="CAMGYJ010000006">
    <property type="protein sequence ID" value="CAI0434652.1"/>
    <property type="molecule type" value="Genomic_DNA"/>
</dbReference>
<sequence>MAVSSLFLLISHSTTRSDVAIVGCNDVRSKAKPCFSYAEGKGDQNAVPPAYCDGIHNISDEAKTAEDEKGICNCLKQLSHMLKKGLVDSWLQQIPGRCAVNVLFMLSIDVDYDKFEKSLICLAYTYTSILYVDGVIHVDYILTYGYLTCSNINDMICA</sequence>
<dbReference type="Proteomes" id="UP001154282">
    <property type="component" value="Unassembled WGS sequence"/>
</dbReference>
<accession>A0AAV0LJG7</accession>
<dbReference type="GO" id="GO:0008289">
    <property type="term" value="F:lipid binding"/>
    <property type="evidence" value="ECO:0007669"/>
    <property type="project" value="InterPro"/>
</dbReference>
<feature type="chain" id="PRO_5043796330" description="Bifunctional inhibitor/plant lipid transfer protein/seed storage helical domain-containing protein" evidence="3">
    <location>
        <begin position="18"/>
        <end position="158"/>
    </location>
</feature>
<evidence type="ECO:0000256" key="3">
    <source>
        <dbReference type="SAM" id="SignalP"/>
    </source>
</evidence>
<gene>
    <name evidence="5" type="ORF">LITE_LOCUS24349</name>
</gene>
<proteinExistence type="inferred from homology"/>
<dbReference type="GO" id="GO:0006869">
    <property type="term" value="P:lipid transport"/>
    <property type="evidence" value="ECO:0007669"/>
    <property type="project" value="InterPro"/>
</dbReference>
<evidence type="ECO:0000256" key="2">
    <source>
        <dbReference type="ARBA" id="ARBA00023157"/>
    </source>
</evidence>
<keyword evidence="6" id="KW-1185">Reference proteome</keyword>
<reference evidence="5" key="1">
    <citation type="submission" date="2022-08" db="EMBL/GenBank/DDBJ databases">
        <authorList>
            <person name="Gutierrez-Valencia J."/>
        </authorList>
    </citation>
    <scope>NUCLEOTIDE SEQUENCE</scope>
</reference>
<name>A0AAV0LJG7_9ROSI</name>
<keyword evidence="3" id="KW-0732">Signal</keyword>
<evidence type="ECO:0000259" key="4">
    <source>
        <dbReference type="Pfam" id="PF00234"/>
    </source>
</evidence>
<dbReference type="CDD" id="cd01960">
    <property type="entry name" value="nsLTP1"/>
    <property type="match status" value="1"/>
</dbReference>
<protein>
    <recommendedName>
        <fullName evidence="4">Bifunctional inhibitor/plant lipid transfer protein/seed storage helical domain-containing protein</fullName>
    </recommendedName>
</protein>
<dbReference type="SUPFAM" id="SSF47699">
    <property type="entry name" value="Bifunctional inhibitor/lipid-transfer protein/seed storage 2S albumin"/>
    <property type="match status" value="1"/>
</dbReference>
<evidence type="ECO:0000313" key="5">
    <source>
        <dbReference type="EMBL" id="CAI0434652.1"/>
    </source>
</evidence>
<dbReference type="AlphaFoldDB" id="A0AAV0LJG7"/>
<dbReference type="InterPro" id="IPR016140">
    <property type="entry name" value="Bifunc_inhib/LTP/seed_store"/>
</dbReference>
<dbReference type="InterPro" id="IPR000528">
    <property type="entry name" value="Plant_nsLTP"/>
</dbReference>
<dbReference type="InterPro" id="IPR036312">
    <property type="entry name" value="Bifun_inhib/LTP/seed_sf"/>
</dbReference>